<dbReference type="PROSITE" id="PS51257">
    <property type="entry name" value="PROKAR_LIPOPROTEIN"/>
    <property type="match status" value="1"/>
</dbReference>
<organism evidence="1 2">
    <name type="scientific">Leptospira levettii</name>
    <dbReference type="NCBI Taxonomy" id="2023178"/>
    <lineage>
        <taxon>Bacteria</taxon>
        <taxon>Pseudomonadati</taxon>
        <taxon>Spirochaetota</taxon>
        <taxon>Spirochaetia</taxon>
        <taxon>Leptospirales</taxon>
        <taxon>Leptospiraceae</taxon>
        <taxon>Leptospira</taxon>
    </lineage>
</organism>
<name>A0A5F2DGX1_9LEPT</name>
<dbReference type="RefSeq" id="WP_100727652.1">
    <property type="nucleotide sequence ID" value="NZ_JAMQPS010000001.1"/>
</dbReference>
<comment type="caution">
    <text evidence="1">The sequence shown here is derived from an EMBL/GenBank/DDBJ whole genome shotgun (WGS) entry which is preliminary data.</text>
</comment>
<gene>
    <name evidence="1" type="ORF">ND810_08395</name>
</gene>
<dbReference type="AlphaFoldDB" id="A0A5F2DGX1"/>
<reference evidence="1" key="1">
    <citation type="submission" date="2022-06" db="EMBL/GenBank/DDBJ databases">
        <title>Leptospira isolates from biofilms formed at urban environments.</title>
        <authorList>
            <person name="Ribeiro P.S."/>
            <person name="Sousa T."/>
            <person name="Carvalho N."/>
            <person name="Aburjaile F."/>
            <person name="Neves F."/>
            <person name="Oliveira D."/>
            <person name="Blanco L."/>
            <person name="Lima J."/>
            <person name="Costa F."/>
            <person name="Brenig B."/>
            <person name="Soares S."/>
            <person name="Ramos R."/>
            <person name="Goes-Neto A."/>
            <person name="Matiuzzi M."/>
            <person name="Azevedo V."/>
            <person name="Ristow P."/>
        </authorList>
    </citation>
    <scope>NUCLEOTIDE SEQUENCE</scope>
    <source>
        <strain evidence="1">VSF7</strain>
    </source>
</reference>
<evidence type="ECO:0000313" key="1">
    <source>
        <dbReference type="EMBL" id="MCW7515174.1"/>
    </source>
</evidence>
<proteinExistence type="predicted"/>
<dbReference type="EMBL" id="JAMQQD010000002">
    <property type="protein sequence ID" value="MCW7515174.1"/>
    <property type="molecule type" value="Genomic_DNA"/>
</dbReference>
<evidence type="ECO:0000313" key="2">
    <source>
        <dbReference type="Proteomes" id="UP001209694"/>
    </source>
</evidence>
<dbReference type="GeneID" id="93342983"/>
<dbReference type="Proteomes" id="UP001209694">
    <property type="component" value="Unassembled WGS sequence"/>
</dbReference>
<sequence>MAFHRITSVLILFFTYVFISAGCKATTERVFDPSDSKSETKNTLVGFLLLDETEQKDFSIAVSYVSLQPLSGENVKIDEIVELNPSLDIYRGSYIKTSFYYFEEEKESYVSFSNHPKKSIFNPNKLDGDKEYLIRELNWTRSCGNKCRISMNSRLNPFKSVNTLKIKGKPGEIVFLGIYTIKTNQIPGTSSFTIEFNRISDDSEFYHRRIDPLQEKIIFDPQFGKNQKSAEIQFLKSILEMQKSGFWYEKAKEKLNTLIR</sequence>
<protein>
    <recommendedName>
        <fullName evidence="3">Lipoprotein</fullName>
    </recommendedName>
</protein>
<accession>A0A5F2DGX1</accession>
<evidence type="ECO:0008006" key="3">
    <source>
        <dbReference type="Google" id="ProtNLM"/>
    </source>
</evidence>